<protein>
    <recommendedName>
        <fullName evidence="6">Ribosome-recycling factor</fullName>
        <shortName evidence="6">RRF</shortName>
    </recommendedName>
    <alternativeName>
        <fullName evidence="6">Ribosome-releasing factor</fullName>
    </alternativeName>
</protein>
<dbReference type="NCBIfam" id="TIGR00496">
    <property type="entry name" value="frr"/>
    <property type="match status" value="1"/>
</dbReference>
<evidence type="ECO:0000313" key="10">
    <source>
        <dbReference type="Proteomes" id="UP000194003"/>
    </source>
</evidence>
<reference evidence="9 10" key="1">
    <citation type="journal article" date="2016" name="BMC Genomics">
        <title>Combined genomic and structural analyses of a cultured magnetotactic bacterium reveals its niche adaptation to a dynamic environment.</title>
        <authorList>
            <person name="Araujo A.C."/>
            <person name="Morillo V."/>
            <person name="Cypriano J."/>
            <person name="Teixeira L.C."/>
            <person name="Leao P."/>
            <person name="Lyra S."/>
            <person name="Almeida L.G."/>
            <person name="Bazylinski D.A."/>
            <person name="Vasconcellos A.T."/>
            <person name="Abreu F."/>
            <person name="Lins U."/>
        </authorList>
    </citation>
    <scope>NUCLEOTIDE SEQUENCE [LARGE SCALE GENOMIC DNA]</scope>
    <source>
        <strain evidence="9 10">IT-1</strain>
    </source>
</reference>
<evidence type="ECO:0000256" key="1">
    <source>
        <dbReference type="ARBA" id="ARBA00004496"/>
    </source>
</evidence>
<dbReference type="InterPro" id="IPR036191">
    <property type="entry name" value="RRF_sf"/>
</dbReference>
<feature type="domain" description="Ribosome recycling factor" evidence="8">
    <location>
        <begin position="23"/>
        <end position="186"/>
    </location>
</feature>
<accession>A0A1Y2K698</accession>
<dbReference type="PANTHER" id="PTHR20982">
    <property type="entry name" value="RIBOSOME RECYCLING FACTOR"/>
    <property type="match status" value="1"/>
</dbReference>
<feature type="coiled-coil region" evidence="7">
    <location>
        <begin position="142"/>
        <end position="169"/>
    </location>
</feature>
<dbReference type="Proteomes" id="UP000194003">
    <property type="component" value="Unassembled WGS sequence"/>
</dbReference>
<gene>
    <name evidence="6" type="primary">frr</name>
    <name evidence="9" type="ORF">MAIT1_03312</name>
</gene>
<keyword evidence="4 6" id="KW-0648">Protein biosynthesis</keyword>
<dbReference type="EMBL" id="LVJN01000018">
    <property type="protein sequence ID" value="OSM05159.1"/>
    <property type="molecule type" value="Genomic_DNA"/>
</dbReference>
<dbReference type="FunFam" id="1.10.132.20:FF:000001">
    <property type="entry name" value="Ribosome-recycling factor"/>
    <property type="match status" value="1"/>
</dbReference>
<evidence type="ECO:0000313" key="9">
    <source>
        <dbReference type="EMBL" id="OSM05159.1"/>
    </source>
</evidence>
<evidence type="ECO:0000256" key="2">
    <source>
        <dbReference type="ARBA" id="ARBA00005912"/>
    </source>
</evidence>
<comment type="function">
    <text evidence="5 6">Responsible for the release of ribosomes from messenger RNA at the termination of protein biosynthesis. May increase the efficiency of translation by recycling ribosomes from one round of translation to another.</text>
</comment>
<dbReference type="InterPro" id="IPR002661">
    <property type="entry name" value="Ribosome_recyc_fac"/>
</dbReference>
<evidence type="ECO:0000259" key="8">
    <source>
        <dbReference type="Pfam" id="PF01765"/>
    </source>
</evidence>
<keyword evidence="10" id="KW-1185">Reference proteome</keyword>
<keyword evidence="7" id="KW-0175">Coiled coil</keyword>
<comment type="caution">
    <text evidence="9">The sequence shown here is derived from an EMBL/GenBank/DDBJ whole genome shotgun (WGS) entry which is preliminary data.</text>
</comment>
<proteinExistence type="inferred from homology"/>
<evidence type="ECO:0000256" key="5">
    <source>
        <dbReference type="ARBA" id="ARBA00025050"/>
    </source>
</evidence>
<evidence type="ECO:0000256" key="6">
    <source>
        <dbReference type="HAMAP-Rule" id="MF_00040"/>
    </source>
</evidence>
<dbReference type="GO" id="GO:0005737">
    <property type="term" value="C:cytoplasm"/>
    <property type="evidence" value="ECO:0007669"/>
    <property type="project" value="UniProtKB-SubCell"/>
</dbReference>
<name>A0A1Y2K698_9PROT</name>
<comment type="similarity">
    <text evidence="2 6">Belongs to the RRF family.</text>
</comment>
<dbReference type="SUPFAM" id="SSF55194">
    <property type="entry name" value="Ribosome recycling factor, RRF"/>
    <property type="match status" value="1"/>
</dbReference>
<dbReference type="AlphaFoldDB" id="A0A1Y2K698"/>
<evidence type="ECO:0000256" key="3">
    <source>
        <dbReference type="ARBA" id="ARBA00022490"/>
    </source>
</evidence>
<dbReference type="PANTHER" id="PTHR20982:SF3">
    <property type="entry name" value="MITOCHONDRIAL RIBOSOME RECYCLING FACTOR PSEUDO 1"/>
    <property type="match status" value="1"/>
</dbReference>
<evidence type="ECO:0000256" key="4">
    <source>
        <dbReference type="ARBA" id="ARBA00022917"/>
    </source>
</evidence>
<dbReference type="Pfam" id="PF01765">
    <property type="entry name" value="RRF"/>
    <property type="match status" value="1"/>
</dbReference>
<comment type="subcellular location">
    <subcellularLocation>
        <location evidence="1 6">Cytoplasm</location>
    </subcellularLocation>
</comment>
<dbReference type="InterPro" id="IPR023584">
    <property type="entry name" value="Ribosome_recyc_fac_dom"/>
</dbReference>
<dbReference type="CDD" id="cd00520">
    <property type="entry name" value="RRF"/>
    <property type="match status" value="1"/>
</dbReference>
<dbReference type="GO" id="GO:0006415">
    <property type="term" value="P:translational termination"/>
    <property type="evidence" value="ECO:0007669"/>
    <property type="project" value="UniProtKB-UniRule"/>
</dbReference>
<dbReference type="GO" id="GO:0043023">
    <property type="term" value="F:ribosomal large subunit binding"/>
    <property type="evidence" value="ECO:0007669"/>
    <property type="project" value="TreeGrafter"/>
</dbReference>
<dbReference type="Gene3D" id="1.10.132.20">
    <property type="entry name" value="Ribosome-recycling factor"/>
    <property type="match status" value="1"/>
</dbReference>
<dbReference type="Gene3D" id="3.30.1360.40">
    <property type="match status" value="1"/>
</dbReference>
<sequence length="188" mass="21302">MSMDVELLLLDLDERMSKSLSVLKEELSTVRTGRASTGLLEHVTVKAYGDLMPINQLATLSVPEARLIVIQPWDKGSLGAIEKAILESDLGLNPMNDGQLIRVPMPELTEERRREMVKLVHKYCEQAKISVRNIRRDGMDQLKKAEKDKEISQDEMHVQEKEVQELTDAFVKKIDEAMASKEADVMQV</sequence>
<dbReference type="FunFam" id="3.30.1360.40:FF:000001">
    <property type="entry name" value="Ribosome-recycling factor"/>
    <property type="match status" value="1"/>
</dbReference>
<keyword evidence="3 6" id="KW-0963">Cytoplasm</keyword>
<evidence type="ECO:0000256" key="7">
    <source>
        <dbReference type="SAM" id="Coils"/>
    </source>
</evidence>
<dbReference type="HAMAP" id="MF_00040">
    <property type="entry name" value="RRF"/>
    <property type="match status" value="1"/>
</dbReference>
<dbReference type="STRING" id="1434232.MAIT1_03312"/>
<organism evidence="9 10">
    <name type="scientific">Magnetofaba australis IT-1</name>
    <dbReference type="NCBI Taxonomy" id="1434232"/>
    <lineage>
        <taxon>Bacteria</taxon>
        <taxon>Pseudomonadati</taxon>
        <taxon>Pseudomonadota</taxon>
        <taxon>Magnetococcia</taxon>
        <taxon>Magnetococcales</taxon>
        <taxon>Magnetococcaceae</taxon>
        <taxon>Magnetofaba</taxon>
    </lineage>
</organism>